<keyword evidence="3 5" id="KW-1133">Transmembrane helix</keyword>
<evidence type="ECO:0000256" key="1">
    <source>
        <dbReference type="ARBA" id="ARBA00004141"/>
    </source>
</evidence>
<protein>
    <submittedName>
        <fullName evidence="7">Cation:proton antiporter</fullName>
    </submittedName>
</protein>
<organism evidence="7 8">
    <name type="scientific">Gemmata palustris</name>
    <dbReference type="NCBI Taxonomy" id="2822762"/>
    <lineage>
        <taxon>Bacteria</taxon>
        <taxon>Pseudomonadati</taxon>
        <taxon>Planctomycetota</taxon>
        <taxon>Planctomycetia</taxon>
        <taxon>Gemmatales</taxon>
        <taxon>Gemmataceae</taxon>
        <taxon>Gemmata</taxon>
    </lineage>
</organism>
<evidence type="ECO:0000313" key="7">
    <source>
        <dbReference type="EMBL" id="MBP3953839.1"/>
    </source>
</evidence>
<comment type="subcellular location">
    <subcellularLocation>
        <location evidence="1">Membrane</location>
        <topology evidence="1">Multi-pass membrane protein</topology>
    </subcellularLocation>
</comment>
<gene>
    <name evidence="7" type="ORF">J8F10_00805</name>
</gene>
<dbReference type="EMBL" id="JAGKQQ010000001">
    <property type="protein sequence ID" value="MBP3953839.1"/>
    <property type="molecule type" value="Genomic_DNA"/>
</dbReference>
<keyword evidence="4 5" id="KW-0472">Membrane</keyword>
<evidence type="ECO:0000313" key="8">
    <source>
        <dbReference type="Proteomes" id="UP000676565"/>
    </source>
</evidence>
<dbReference type="Pfam" id="PF00999">
    <property type="entry name" value="Na_H_Exchanger"/>
    <property type="match status" value="1"/>
</dbReference>
<evidence type="ECO:0000259" key="6">
    <source>
        <dbReference type="Pfam" id="PF00999"/>
    </source>
</evidence>
<evidence type="ECO:0000256" key="4">
    <source>
        <dbReference type="ARBA" id="ARBA00023136"/>
    </source>
</evidence>
<feature type="domain" description="Cation/H+ exchanger transmembrane" evidence="6">
    <location>
        <begin position="45"/>
        <end position="113"/>
    </location>
</feature>
<comment type="caution">
    <text evidence="7">The sequence shown here is derived from an EMBL/GenBank/DDBJ whole genome shotgun (WGS) entry which is preliminary data.</text>
</comment>
<dbReference type="RefSeq" id="WP_210651686.1">
    <property type="nucleotide sequence ID" value="NZ_JAGKQQ010000001.1"/>
</dbReference>
<dbReference type="InterPro" id="IPR006153">
    <property type="entry name" value="Cation/H_exchanger_TM"/>
</dbReference>
<keyword evidence="8" id="KW-1185">Reference proteome</keyword>
<proteinExistence type="predicted"/>
<dbReference type="InterPro" id="IPR038770">
    <property type="entry name" value="Na+/solute_symporter_sf"/>
</dbReference>
<name>A0ABS5BJF9_9BACT</name>
<accession>A0ABS5BJF9</accession>
<dbReference type="Proteomes" id="UP000676565">
    <property type="component" value="Unassembled WGS sequence"/>
</dbReference>
<feature type="transmembrane region" description="Helical" evidence="5">
    <location>
        <begin position="57"/>
        <end position="78"/>
    </location>
</feature>
<evidence type="ECO:0000256" key="5">
    <source>
        <dbReference type="SAM" id="Phobius"/>
    </source>
</evidence>
<evidence type="ECO:0000256" key="2">
    <source>
        <dbReference type="ARBA" id="ARBA00022692"/>
    </source>
</evidence>
<keyword evidence="2 5" id="KW-0812">Transmembrane</keyword>
<dbReference type="Gene3D" id="1.20.1530.20">
    <property type="match status" value="1"/>
</dbReference>
<sequence>MKRDPSPPHSRTSHGARCARQHPTFATALDATRHTPIPARFATALAIVTPLCRRARLPAVVGLLAAGVIFGPYCLPVAPKSGQVAHFFAEIGKLLLVVFAGLEIDLVLFNQTWAGPPGSERSPSLSHSERVSWAASRDTSGSGTADRLLVDLLKLHRSLNDDTHPENLLRWAP</sequence>
<evidence type="ECO:0000256" key="3">
    <source>
        <dbReference type="ARBA" id="ARBA00022989"/>
    </source>
</evidence>
<reference evidence="7 8" key="1">
    <citation type="submission" date="2021-04" db="EMBL/GenBank/DDBJ databases">
        <authorList>
            <person name="Ivanova A."/>
        </authorList>
    </citation>
    <scope>NUCLEOTIDE SEQUENCE [LARGE SCALE GENOMIC DNA]</scope>
    <source>
        <strain evidence="7 8">G18</strain>
    </source>
</reference>